<proteinExistence type="predicted"/>
<keyword evidence="1" id="KW-0472">Membrane</keyword>
<evidence type="ECO:0000256" key="2">
    <source>
        <dbReference type="SAM" id="MobiDB-lite"/>
    </source>
</evidence>
<dbReference type="RefSeq" id="WP_129834813.1">
    <property type="nucleotide sequence ID" value="NZ_CP035704.1"/>
</dbReference>
<evidence type="ECO:0000313" key="4">
    <source>
        <dbReference type="EMBL" id="QBB71626.1"/>
    </source>
</evidence>
<keyword evidence="5" id="KW-1185">Reference proteome</keyword>
<organism evidence="4 5">
    <name type="scientific">Pseudolysobacter antarcticus</name>
    <dbReference type="NCBI Taxonomy" id="2511995"/>
    <lineage>
        <taxon>Bacteria</taxon>
        <taxon>Pseudomonadati</taxon>
        <taxon>Pseudomonadota</taxon>
        <taxon>Gammaproteobacteria</taxon>
        <taxon>Lysobacterales</taxon>
        <taxon>Rhodanobacteraceae</taxon>
        <taxon>Pseudolysobacter</taxon>
    </lineage>
</organism>
<evidence type="ECO:0000256" key="1">
    <source>
        <dbReference type="PROSITE-ProRule" id="PRU00473"/>
    </source>
</evidence>
<dbReference type="EMBL" id="CP035704">
    <property type="protein sequence ID" value="QBB71626.1"/>
    <property type="molecule type" value="Genomic_DNA"/>
</dbReference>
<dbReference type="Gene3D" id="3.30.1330.60">
    <property type="entry name" value="OmpA-like domain"/>
    <property type="match status" value="1"/>
</dbReference>
<dbReference type="InterPro" id="IPR006665">
    <property type="entry name" value="OmpA-like"/>
</dbReference>
<feature type="region of interest" description="Disordered" evidence="2">
    <location>
        <begin position="77"/>
        <end position="105"/>
    </location>
</feature>
<sequence length="105" mass="11248">MYSSEGSVEINVVEEKPFQASIEPPQQDALKAALDKDGHIALYINFDFAKATLKSDAQPVVEIVVKSGVAADRLKSAGYGASKPTADNASSEGRAKNRRVELVKL</sequence>
<dbReference type="PANTHER" id="PTHR30329">
    <property type="entry name" value="STATOR ELEMENT OF FLAGELLAR MOTOR COMPLEX"/>
    <property type="match status" value="1"/>
</dbReference>
<dbReference type="InterPro" id="IPR036737">
    <property type="entry name" value="OmpA-like_sf"/>
</dbReference>
<dbReference type="OrthoDB" id="9792021at2"/>
<dbReference type="PROSITE" id="PS51123">
    <property type="entry name" value="OMPA_2"/>
    <property type="match status" value="1"/>
</dbReference>
<protein>
    <recommendedName>
        <fullName evidence="3">OmpA-like domain-containing protein</fullName>
    </recommendedName>
</protein>
<dbReference type="GO" id="GO:0016020">
    <property type="term" value="C:membrane"/>
    <property type="evidence" value="ECO:0007669"/>
    <property type="project" value="UniProtKB-UniRule"/>
</dbReference>
<dbReference type="InterPro" id="IPR050330">
    <property type="entry name" value="Bact_OuterMem_StrucFunc"/>
</dbReference>
<dbReference type="Proteomes" id="UP000291562">
    <property type="component" value="Chromosome"/>
</dbReference>
<feature type="compositionally biased region" description="Basic and acidic residues" evidence="2">
    <location>
        <begin position="93"/>
        <end position="105"/>
    </location>
</feature>
<accession>A0A411HM80</accession>
<name>A0A411HM80_9GAMM</name>
<evidence type="ECO:0000259" key="3">
    <source>
        <dbReference type="PROSITE" id="PS51123"/>
    </source>
</evidence>
<dbReference type="PANTHER" id="PTHR30329:SF20">
    <property type="entry name" value="EXPORTED PROTEIN"/>
    <property type="match status" value="1"/>
</dbReference>
<dbReference type="AlphaFoldDB" id="A0A411HM80"/>
<evidence type="ECO:0000313" key="5">
    <source>
        <dbReference type="Proteomes" id="UP000291562"/>
    </source>
</evidence>
<dbReference type="SUPFAM" id="SSF103088">
    <property type="entry name" value="OmpA-like"/>
    <property type="match status" value="1"/>
</dbReference>
<feature type="domain" description="OmpA-like" evidence="3">
    <location>
        <begin position="1"/>
        <end position="105"/>
    </location>
</feature>
<dbReference type="KEGG" id="xbc:ELE36_15370"/>
<gene>
    <name evidence="4" type="ORF">ELE36_15370</name>
</gene>
<reference evidence="4 5" key="1">
    <citation type="submission" date="2019-01" db="EMBL/GenBank/DDBJ databases">
        <title>Pseudolysobacter antarctica gen. nov., sp. nov., isolated from Fildes Peninsula, Antarctica.</title>
        <authorList>
            <person name="Wei Z."/>
            <person name="Peng F."/>
        </authorList>
    </citation>
    <scope>NUCLEOTIDE SEQUENCE [LARGE SCALE GENOMIC DNA]</scope>
    <source>
        <strain evidence="4 5">AQ6-296</strain>
    </source>
</reference>